<protein>
    <recommendedName>
        <fullName evidence="4">Small ribosomal subunit protein uS7 domain-containing protein</fullName>
    </recommendedName>
</protein>
<evidence type="ECO:0000256" key="3">
    <source>
        <dbReference type="ARBA" id="ARBA00023274"/>
    </source>
</evidence>
<dbReference type="GO" id="GO:0005840">
    <property type="term" value="C:ribosome"/>
    <property type="evidence" value="ECO:0007669"/>
    <property type="project" value="UniProtKB-KW"/>
</dbReference>
<sequence>MAEIGMRRAFINTVNYYKNFYPVRNYSVYPPNFIDAVWKNEEVDKIIETKNEMEIKLMRVKAAPTHATCSVFFDHDVHLFTNHLMKKGNRKLAKELVNEAFVRIKRIQLKKYYDAPPDEADKIELDPVKIFHEALRNVTPVLTTRSVIHSGVKYQIPTVVFPKMAKFLGMKFIIDAAGGKDKRDRFYASLAHILLSAYENKGLAVQKKLDLHKFCDANRVYAHYRWT</sequence>
<name>A0AAW2ICQ0_9NEOP</name>
<keyword evidence="3" id="KW-0687">Ribonucleoprotein</keyword>
<dbReference type="InterPro" id="IPR036823">
    <property type="entry name" value="Ribosomal_uS7_dom_sf"/>
</dbReference>
<dbReference type="InterPro" id="IPR000235">
    <property type="entry name" value="Ribosomal_uS7"/>
</dbReference>
<keyword evidence="2" id="KW-0689">Ribosomal protein</keyword>
<dbReference type="GO" id="GO:1990904">
    <property type="term" value="C:ribonucleoprotein complex"/>
    <property type="evidence" value="ECO:0007669"/>
    <property type="project" value="UniProtKB-KW"/>
</dbReference>
<dbReference type="GO" id="GO:0006412">
    <property type="term" value="P:translation"/>
    <property type="evidence" value="ECO:0007669"/>
    <property type="project" value="InterPro"/>
</dbReference>
<dbReference type="AlphaFoldDB" id="A0AAW2ICQ0"/>
<dbReference type="Pfam" id="PF00177">
    <property type="entry name" value="Ribosomal_S7"/>
    <property type="match status" value="1"/>
</dbReference>
<reference evidence="5" key="1">
    <citation type="journal article" date="2024" name="Gigascience">
        <title>Chromosome-level genome of the poultry shaft louse Menopon gallinae provides insight into the host-switching and adaptive evolution of parasitic lice.</title>
        <authorList>
            <person name="Xu Y."/>
            <person name="Ma L."/>
            <person name="Liu S."/>
            <person name="Liang Y."/>
            <person name="Liu Q."/>
            <person name="He Z."/>
            <person name="Tian L."/>
            <person name="Duan Y."/>
            <person name="Cai W."/>
            <person name="Li H."/>
            <person name="Song F."/>
        </authorList>
    </citation>
    <scope>NUCLEOTIDE SEQUENCE</scope>
    <source>
        <strain evidence="5">Cailab_2023a</strain>
    </source>
</reference>
<gene>
    <name evidence="5" type="ORF">PYX00_001455</name>
</gene>
<evidence type="ECO:0000256" key="1">
    <source>
        <dbReference type="ARBA" id="ARBA00007151"/>
    </source>
</evidence>
<dbReference type="Gene3D" id="1.10.455.10">
    <property type="entry name" value="Ribosomal protein S7 domain"/>
    <property type="match status" value="1"/>
</dbReference>
<dbReference type="InterPro" id="IPR023798">
    <property type="entry name" value="Ribosomal_uS7_dom"/>
</dbReference>
<dbReference type="PANTHER" id="PTHR11205">
    <property type="entry name" value="RIBOSOMAL PROTEIN S7"/>
    <property type="match status" value="1"/>
</dbReference>
<dbReference type="SUPFAM" id="SSF47973">
    <property type="entry name" value="Ribosomal protein S7"/>
    <property type="match status" value="1"/>
</dbReference>
<evidence type="ECO:0000256" key="2">
    <source>
        <dbReference type="ARBA" id="ARBA00022980"/>
    </source>
</evidence>
<evidence type="ECO:0000313" key="5">
    <source>
        <dbReference type="EMBL" id="KAL0280040.1"/>
    </source>
</evidence>
<proteinExistence type="inferred from homology"/>
<accession>A0AAW2ICQ0</accession>
<comment type="similarity">
    <text evidence="1">Belongs to the universal ribosomal protein uS7 family.</text>
</comment>
<evidence type="ECO:0000259" key="4">
    <source>
        <dbReference type="Pfam" id="PF00177"/>
    </source>
</evidence>
<dbReference type="EMBL" id="JARGDH010000001">
    <property type="protein sequence ID" value="KAL0280040.1"/>
    <property type="molecule type" value="Genomic_DNA"/>
</dbReference>
<comment type="caution">
    <text evidence="5">The sequence shown here is derived from an EMBL/GenBank/DDBJ whole genome shotgun (WGS) entry which is preliminary data.</text>
</comment>
<organism evidence="5">
    <name type="scientific">Menopon gallinae</name>
    <name type="common">poultry shaft louse</name>
    <dbReference type="NCBI Taxonomy" id="328185"/>
    <lineage>
        <taxon>Eukaryota</taxon>
        <taxon>Metazoa</taxon>
        <taxon>Ecdysozoa</taxon>
        <taxon>Arthropoda</taxon>
        <taxon>Hexapoda</taxon>
        <taxon>Insecta</taxon>
        <taxon>Pterygota</taxon>
        <taxon>Neoptera</taxon>
        <taxon>Paraneoptera</taxon>
        <taxon>Psocodea</taxon>
        <taxon>Troctomorpha</taxon>
        <taxon>Phthiraptera</taxon>
        <taxon>Amblycera</taxon>
        <taxon>Menoponidae</taxon>
        <taxon>Menopon</taxon>
    </lineage>
</organism>
<feature type="domain" description="Small ribosomal subunit protein uS7" evidence="4">
    <location>
        <begin position="71"/>
        <end position="219"/>
    </location>
</feature>